<protein>
    <submittedName>
        <fullName evidence="2">Gliding motility lipoprotein GldH</fullName>
    </submittedName>
</protein>
<dbReference type="InterPro" id="IPR020018">
    <property type="entry name" value="Motility-assoc_lipoprot_GldH"/>
</dbReference>
<dbReference type="NCBIfam" id="TIGR03511">
    <property type="entry name" value="GldH_lipo"/>
    <property type="match status" value="1"/>
</dbReference>
<keyword evidence="3" id="KW-1185">Reference proteome</keyword>
<proteinExistence type="predicted"/>
<dbReference type="EMBL" id="QTJU01000013">
    <property type="protein sequence ID" value="RFM25931.1"/>
    <property type="molecule type" value="Genomic_DNA"/>
</dbReference>
<dbReference type="RefSeq" id="WP_116849596.1">
    <property type="nucleotide sequence ID" value="NZ_QTJU01000013.1"/>
</dbReference>
<keyword evidence="2" id="KW-0449">Lipoprotein</keyword>
<gene>
    <name evidence="2" type="primary">gldH</name>
    <name evidence="2" type="ORF">DXN05_22710</name>
</gene>
<dbReference type="OrthoDB" id="982482at2"/>
<evidence type="ECO:0000256" key="1">
    <source>
        <dbReference type="SAM" id="SignalP"/>
    </source>
</evidence>
<dbReference type="Pfam" id="PF14109">
    <property type="entry name" value="GldH_lipo"/>
    <property type="match status" value="1"/>
</dbReference>
<sequence>MKKIILFALLAMALLQACKRIDVYEKLAFFPKHEWVNTHQPAFTFEITDTAHPYQLFFVMRHSDAYRYRNIWLNIQVKDPDSTYNFTREFKLADGEKWLGTGMDDIYEHRIPFANGAHLLKKGDYTFTLSQIMREDTLGNVLNAGIRVEKVAPQQ</sequence>
<accession>A0A3E1NDL1</accession>
<comment type="caution">
    <text evidence="2">The sequence shown here is derived from an EMBL/GenBank/DDBJ whole genome shotgun (WGS) entry which is preliminary data.</text>
</comment>
<reference evidence="2 3" key="1">
    <citation type="submission" date="2018-08" db="EMBL/GenBank/DDBJ databases">
        <title>Chitinophagaceae sp. K23C18032701, a novel bacterium isolated from forest soil.</title>
        <authorList>
            <person name="Wang C."/>
        </authorList>
    </citation>
    <scope>NUCLEOTIDE SEQUENCE [LARGE SCALE GENOMIC DNA]</scope>
    <source>
        <strain evidence="2 3">K23C18032701</strain>
    </source>
</reference>
<feature type="signal peptide" evidence="1">
    <location>
        <begin position="1"/>
        <end position="17"/>
    </location>
</feature>
<dbReference type="AlphaFoldDB" id="A0A3E1NDL1"/>
<evidence type="ECO:0000313" key="3">
    <source>
        <dbReference type="Proteomes" id="UP000261284"/>
    </source>
</evidence>
<keyword evidence="1" id="KW-0732">Signal</keyword>
<dbReference type="Proteomes" id="UP000261284">
    <property type="component" value="Unassembled WGS sequence"/>
</dbReference>
<organism evidence="2 3">
    <name type="scientific">Deminuibacter soli</name>
    <dbReference type="NCBI Taxonomy" id="2291815"/>
    <lineage>
        <taxon>Bacteria</taxon>
        <taxon>Pseudomonadati</taxon>
        <taxon>Bacteroidota</taxon>
        <taxon>Chitinophagia</taxon>
        <taxon>Chitinophagales</taxon>
        <taxon>Chitinophagaceae</taxon>
        <taxon>Deminuibacter</taxon>
    </lineage>
</organism>
<evidence type="ECO:0000313" key="2">
    <source>
        <dbReference type="EMBL" id="RFM25931.1"/>
    </source>
</evidence>
<name>A0A3E1NDL1_9BACT</name>
<feature type="chain" id="PRO_5017623857" evidence="1">
    <location>
        <begin position="18"/>
        <end position="155"/>
    </location>
</feature>
<dbReference type="PROSITE" id="PS51257">
    <property type="entry name" value="PROKAR_LIPOPROTEIN"/>
    <property type="match status" value="1"/>
</dbReference>